<accession>A0A3M0H0V4</accession>
<reference evidence="1 2" key="1">
    <citation type="submission" date="2018-10" db="EMBL/GenBank/DDBJ databases">
        <title>Dokdonia luteus sp. nov., isolated from sea water.</title>
        <authorList>
            <person name="Zhou L.Y."/>
            <person name="Du Z.J."/>
        </authorList>
    </citation>
    <scope>NUCLEOTIDE SEQUENCE [LARGE SCALE GENOMIC DNA]</scope>
    <source>
        <strain evidence="1 2">SH27</strain>
    </source>
</reference>
<protein>
    <submittedName>
        <fullName evidence="1">Uncharacterized protein</fullName>
    </submittedName>
</protein>
<evidence type="ECO:0000313" key="1">
    <source>
        <dbReference type="EMBL" id="RMB63216.1"/>
    </source>
</evidence>
<sequence length="184" mass="21614">MDYYKAGYYLMKTRPVRFGTFKDKHVLTCSSCINVSLLDTFSRPWTIHKNEKEEAINSLGISYKIIESIHTWTNQMDRVNKIGYPNLFNCINSAQEYRDRFFQHLNDIKILGVYLPTVEKNDFIEHFEPQSKEMGEIGLRYNLRKQELDNDEGNLLGFDMIGIEIGGDFHSFHCHDLFKDLKSN</sequence>
<dbReference type="EMBL" id="REFV01000002">
    <property type="protein sequence ID" value="RMB63216.1"/>
    <property type="molecule type" value="Genomic_DNA"/>
</dbReference>
<dbReference type="OrthoDB" id="5525501at2"/>
<evidence type="ECO:0000313" key="2">
    <source>
        <dbReference type="Proteomes" id="UP000281985"/>
    </source>
</evidence>
<comment type="caution">
    <text evidence="1">The sequence shown here is derived from an EMBL/GenBank/DDBJ whole genome shotgun (WGS) entry which is preliminary data.</text>
</comment>
<proteinExistence type="predicted"/>
<dbReference type="AlphaFoldDB" id="A0A3M0H0V4"/>
<name>A0A3M0H0V4_9FLAO</name>
<dbReference type="RefSeq" id="WP_121916018.1">
    <property type="nucleotide sequence ID" value="NZ_REFV01000002.1"/>
</dbReference>
<gene>
    <name evidence="1" type="ORF">EAX61_02140</name>
</gene>
<keyword evidence="2" id="KW-1185">Reference proteome</keyword>
<organism evidence="1 2">
    <name type="scientific">Dokdonia sinensis</name>
    <dbReference type="NCBI Taxonomy" id="2479847"/>
    <lineage>
        <taxon>Bacteria</taxon>
        <taxon>Pseudomonadati</taxon>
        <taxon>Bacteroidota</taxon>
        <taxon>Flavobacteriia</taxon>
        <taxon>Flavobacteriales</taxon>
        <taxon>Flavobacteriaceae</taxon>
        <taxon>Dokdonia</taxon>
    </lineage>
</organism>
<dbReference type="Proteomes" id="UP000281985">
    <property type="component" value="Unassembled WGS sequence"/>
</dbReference>